<reference evidence="2" key="1">
    <citation type="journal article" date="2022" name="Nat. Commun.">
        <title>Chromosome evolution and the genetic basis of agronomically important traits in greater yam.</title>
        <authorList>
            <person name="Bredeson J.V."/>
            <person name="Lyons J.B."/>
            <person name="Oniyinde I.O."/>
            <person name="Okereke N.R."/>
            <person name="Kolade O."/>
            <person name="Nnabue I."/>
            <person name="Nwadili C.O."/>
            <person name="Hribova E."/>
            <person name="Parker M."/>
            <person name="Nwogha J."/>
            <person name="Shu S."/>
            <person name="Carlson J."/>
            <person name="Kariba R."/>
            <person name="Muthemba S."/>
            <person name="Knop K."/>
            <person name="Barton G.J."/>
            <person name="Sherwood A.V."/>
            <person name="Lopez-Montes A."/>
            <person name="Asiedu R."/>
            <person name="Jamnadass R."/>
            <person name="Muchugi A."/>
            <person name="Goodstein D."/>
            <person name="Egesi C.N."/>
            <person name="Featherston J."/>
            <person name="Asfaw A."/>
            <person name="Simpson G.G."/>
            <person name="Dolezel J."/>
            <person name="Hendre P.S."/>
            <person name="Van Deynze A."/>
            <person name="Kumar P.L."/>
            <person name="Obidiegwu J.E."/>
            <person name="Bhattacharjee R."/>
            <person name="Rokhsar D.S."/>
        </authorList>
    </citation>
    <scope>NUCLEOTIDE SEQUENCE [LARGE SCALE GENOMIC DNA]</scope>
    <source>
        <strain evidence="2">cv. TDa95/00328</strain>
    </source>
</reference>
<evidence type="ECO:0000313" key="1">
    <source>
        <dbReference type="EMBL" id="KAH7688810.1"/>
    </source>
</evidence>
<accession>A0ACB7WLF3</accession>
<organism evidence="1 2">
    <name type="scientific">Dioscorea alata</name>
    <name type="common">Purple yam</name>
    <dbReference type="NCBI Taxonomy" id="55571"/>
    <lineage>
        <taxon>Eukaryota</taxon>
        <taxon>Viridiplantae</taxon>
        <taxon>Streptophyta</taxon>
        <taxon>Embryophyta</taxon>
        <taxon>Tracheophyta</taxon>
        <taxon>Spermatophyta</taxon>
        <taxon>Magnoliopsida</taxon>
        <taxon>Liliopsida</taxon>
        <taxon>Dioscoreales</taxon>
        <taxon>Dioscoreaceae</taxon>
        <taxon>Dioscorea</taxon>
    </lineage>
</organism>
<proteinExistence type="predicted"/>
<name>A0ACB7WLF3_DIOAL</name>
<gene>
    <name evidence="1" type="ORF">IHE45_03G055300</name>
</gene>
<evidence type="ECO:0000313" key="2">
    <source>
        <dbReference type="Proteomes" id="UP000827976"/>
    </source>
</evidence>
<protein>
    <submittedName>
        <fullName evidence="1">Development/cell death domain-containing protein</fullName>
    </submittedName>
</protein>
<keyword evidence="2" id="KW-1185">Reference proteome</keyword>
<comment type="caution">
    <text evidence="1">The sequence shown here is derived from an EMBL/GenBank/DDBJ whole genome shotgun (WGS) entry which is preliminary data.</text>
</comment>
<dbReference type="Proteomes" id="UP000827976">
    <property type="component" value="Chromosome 3"/>
</dbReference>
<dbReference type="EMBL" id="CM037013">
    <property type="protein sequence ID" value="KAH7688810.1"/>
    <property type="molecule type" value="Genomic_DNA"/>
</dbReference>
<sequence>METIKKREKCKSGFIFMCSERTKEECYVNRVFGLPRNQLEMVAMIEAGTVLFLFDLDRKLLFGPYAASCNGGADLVPEAFGGRFPSQVKFEITEDCLPLPESVFKDAILDNYTTKFKFKPELSSDQVEKLLSLFRPISLLDQLPSQVIHNPLQESLTLLAPSNSDGISIVANDEVVVPASNPLVGSSAVTSSLLRMSGFIFMCSNKTKAECFVNYVFGMPRKQLELVEKINPGTRLFLFDFDEKLLYGIFNAITWGGANLVPTAFGRKFPAQVKFEILQNCTPLSENIFKEAIHENYITKSKFNPELSTRQVIKLLSLFLPAGLPGKSLPQLPRDGLHIPPAPSGPAYLSVPAHFPLPGEHFRSNCDPASSDQYRQQHTTYTMPPATDPYRQNCAPPPADQYKPCYVPPLQYQNGQGYAFPPSLYEHQQYYAAPPSNQFRQDHAPCTSYQCALVYVPPPFDQSTDGYIPPLLNQYRHDHASLPPPSDQCSAPEYNLGVSNEPQYVSMDIATNANYPYTPSYSAPTVSAENGFYAQATAQLPSNYPAPANDPPTQVTTDYPLASTGAPLQVNPLYYPAT</sequence>